<dbReference type="EMBL" id="CAJB01000223">
    <property type="protein sequence ID" value="CCH78490.1"/>
    <property type="molecule type" value="Genomic_DNA"/>
</dbReference>
<organism evidence="1 2">
    <name type="scientific">Nostocoides japonicum T1-X7</name>
    <dbReference type="NCBI Taxonomy" id="1194083"/>
    <lineage>
        <taxon>Bacteria</taxon>
        <taxon>Bacillati</taxon>
        <taxon>Actinomycetota</taxon>
        <taxon>Actinomycetes</taxon>
        <taxon>Micrococcales</taxon>
        <taxon>Intrasporangiaceae</taxon>
        <taxon>Nostocoides</taxon>
    </lineage>
</organism>
<dbReference type="OrthoDB" id="5148901at2"/>
<name>A0A077M2P7_9MICO</name>
<evidence type="ECO:0000313" key="1">
    <source>
        <dbReference type="EMBL" id="CCH78490.1"/>
    </source>
</evidence>
<evidence type="ECO:0000313" key="2">
    <source>
        <dbReference type="Proteomes" id="UP000035721"/>
    </source>
</evidence>
<protein>
    <submittedName>
        <fullName evidence="1">Uncharacterized protein</fullName>
    </submittedName>
</protein>
<dbReference type="AlphaFoldDB" id="A0A077M2P7"/>
<gene>
    <name evidence="1" type="ORF">BN12_30016</name>
</gene>
<proteinExistence type="predicted"/>
<dbReference type="Proteomes" id="UP000035721">
    <property type="component" value="Unassembled WGS sequence"/>
</dbReference>
<keyword evidence="2" id="KW-1185">Reference proteome</keyword>
<dbReference type="RefSeq" id="WP_053079917.1">
    <property type="nucleotide sequence ID" value="NZ_HF570958.1"/>
</dbReference>
<reference evidence="1 2" key="1">
    <citation type="journal article" date="2013" name="ISME J.">
        <title>A metabolic model for members of the genus Tetrasphaera involved in enhanced biological phosphorus removal.</title>
        <authorList>
            <person name="Kristiansen R."/>
            <person name="Nguyen H.T.T."/>
            <person name="Saunders A.M."/>
            <person name="Nielsen J.L."/>
            <person name="Wimmer R."/>
            <person name="Le V.Q."/>
            <person name="McIlroy S.J."/>
            <person name="Petrovski S."/>
            <person name="Seviour R.J."/>
            <person name="Calteau A."/>
            <person name="Nielsen K.L."/>
            <person name="Nielsen P.H."/>
        </authorList>
    </citation>
    <scope>NUCLEOTIDE SEQUENCE [LARGE SCALE GENOMIC DNA]</scope>
    <source>
        <strain evidence="1 2">T1-X7</strain>
    </source>
</reference>
<accession>A0A077M2P7</accession>
<comment type="caution">
    <text evidence="1">The sequence shown here is derived from an EMBL/GenBank/DDBJ whole genome shotgun (WGS) entry which is preliminary data.</text>
</comment>
<sequence>MAEQPDWRFCVKCQVLFYDGYNDKGHCPADDGEHARAGYHFVLPHDVPEAPTSQAAWRFCDKCFVLFFDGYEDKKTCPVGDRQHRAAGFQFVLPHDVNGEWDSQTEWRFCIKCQALFYNGYPNPGRCAGGDLHQAAGFHFVLPYYAAQPGPIADRWQQYGGLTGPLGAAVGRAGPNGAAYQFTAAPGLYQGFENGAVAWTPNQGRNMTVAIYEQAGRAVLDWGTTDPWNYDRFIVRWSLTTSDQPLPLDRWSQADVSTGIFHPRTWGSFTLPSPPGGIGSSEGWCYYAIVEGYDNDGDSDQGWTYPVRHRIR</sequence>